<dbReference type="HAMAP" id="MF_00176">
    <property type="entry name" value="Ser_tRNA_synth_type1"/>
    <property type="match status" value="1"/>
</dbReference>
<evidence type="ECO:0000256" key="14">
    <source>
        <dbReference type="ARBA" id="ARBA00047929"/>
    </source>
</evidence>
<dbReference type="EMBL" id="UINC01003197">
    <property type="protein sequence ID" value="SVA04183.1"/>
    <property type="molecule type" value="Genomic_DNA"/>
</dbReference>
<comment type="pathway">
    <text evidence="2">Aminoacyl-tRNA biosynthesis; selenocysteinyl-tRNA(Sec) biosynthesis; L-seryl-tRNA(Sec) from L-serine and tRNA(Sec): step 1/1.</text>
</comment>
<sequence>MLSLTRIRNNPDQIKAGLKAKNESINLDEIIKLDKKHRDKIHQLNEMQAERNRASEEIAEAKRAGKHSDDAIADMKKVSDAIKNLEKEVSELGQMLDERLDLIPNIPHDTVPVGQDETANQVIREWGEPPTADFDLKSHVEIGLELNLFDLERGSKISGSGFPLLTGLGAKLERVLINYMLDLHVQKHDFTEIFPPFLTRAEAPRTCGQLPKFADDMYYIEKDDLYLIPTAEVPVTNIFSDEIMDEGDLPGNYAAYSACFRREAGSYGKDTHGLLRLHQFNKVEMVKFVEPKTSYDELESITTQAEEVLQQLGLHYRVVALNTSDLSFAAAKCYDLEVWAPGESKWLEVSSCSNYEDFQARRGNIRYRRTADNKVDFVHTLNGSGLATPRLMVALLETYQTPDGKVLLPQVLHEPMGQEVLG</sequence>
<dbReference type="EC" id="6.1.1.11" evidence="4"/>
<evidence type="ECO:0000256" key="5">
    <source>
        <dbReference type="ARBA" id="ARBA00022490"/>
    </source>
</evidence>
<evidence type="ECO:0000256" key="2">
    <source>
        <dbReference type="ARBA" id="ARBA00005045"/>
    </source>
</evidence>
<dbReference type="GO" id="GO:0005737">
    <property type="term" value="C:cytoplasm"/>
    <property type="evidence" value="ECO:0007669"/>
    <property type="project" value="UniProtKB-SubCell"/>
</dbReference>
<keyword evidence="7" id="KW-0547">Nucleotide-binding</keyword>
<dbReference type="InterPro" id="IPR042103">
    <property type="entry name" value="SerRS_1_N_sf"/>
</dbReference>
<keyword evidence="10" id="KW-0030">Aminoacyl-tRNA synthetase</keyword>
<dbReference type="Pfam" id="PF00587">
    <property type="entry name" value="tRNA-synt_2b"/>
    <property type="match status" value="1"/>
</dbReference>
<dbReference type="AlphaFoldDB" id="A0A381SSB2"/>
<dbReference type="InterPro" id="IPR002317">
    <property type="entry name" value="Ser-tRNA-ligase_type_1"/>
</dbReference>
<dbReference type="SUPFAM" id="SSF55681">
    <property type="entry name" value="Class II aaRS and biotin synthetases"/>
    <property type="match status" value="1"/>
</dbReference>
<evidence type="ECO:0000256" key="16">
    <source>
        <dbReference type="SAM" id="Coils"/>
    </source>
</evidence>
<keyword evidence="5" id="KW-0963">Cytoplasm</keyword>
<dbReference type="Gene3D" id="3.30.930.10">
    <property type="entry name" value="Bira Bifunctional Protein, Domain 2"/>
    <property type="match status" value="1"/>
</dbReference>
<evidence type="ECO:0000256" key="11">
    <source>
        <dbReference type="ARBA" id="ARBA00031113"/>
    </source>
</evidence>
<dbReference type="NCBIfam" id="TIGR00414">
    <property type="entry name" value="serS"/>
    <property type="match status" value="1"/>
</dbReference>
<evidence type="ECO:0000256" key="7">
    <source>
        <dbReference type="ARBA" id="ARBA00022741"/>
    </source>
</evidence>
<evidence type="ECO:0000313" key="18">
    <source>
        <dbReference type="EMBL" id="SVA04183.1"/>
    </source>
</evidence>
<dbReference type="InterPro" id="IPR045864">
    <property type="entry name" value="aa-tRNA-synth_II/BPL/LPL"/>
</dbReference>
<evidence type="ECO:0000256" key="9">
    <source>
        <dbReference type="ARBA" id="ARBA00022917"/>
    </source>
</evidence>
<evidence type="ECO:0000256" key="3">
    <source>
        <dbReference type="ARBA" id="ARBA00010728"/>
    </source>
</evidence>
<name>A0A381SSB2_9ZZZZ</name>
<dbReference type="GO" id="GO:0004828">
    <property type="term" value="F:serine-tRNA ligase activity"/>
    <property type="evidence" value="ECO:0007669"/>
    <property type="project" value="UniProtKB-EC"/>
</dbReference>
<feature type="coiled-coil region" evidence="16">
    <location>
        <begin position="37"/>
        <end position="102"/>
    </location>
</feature>
<evidence type="ECO:0000256" key="12">
    <source>
        <dbReference type="ARBA" id="ARBA00033352"/>
    </source>
</evidence>
<dbReference type="GO" id="GO:0005524">
    <property type="term" value="F:ATP binding"/>
    <property type="evidence" value="ECO:0007669"/>
    <property type="project" value="UniProtKB-KW"/>
</dbReference>
<accession>A0A381SSB2</accession>
<dbReference type="PRINTS" id="PR00981">
    <property type="entry name" value="TRNASYNTHSER"/>
</dbReference>
<comment type="catalytic activity">
    <reaction evidence="14">
        <text>tRNA(Sec) + L-serine + ATP = L-seryl-tRNA(Sec) + AMP + diphosphate + H(+)</text>
        <dbReference type="Rhea" id="RHEA:42580"/>
        <dbReference type="Rhea" id="RHEA-COMP:9742"/>
        <dbReference type="Rhea" id="RHEA-COMP:10128"/>
        <dbReference type="ChEBI" id="CHEBI:15378"/>
        <dbReference type="ChEBI" id="CHEBI:30616"/>
        <dbReference type="ChEBI" id="CHEBI:33019"/>
        <dbReference type="ChEBI" id="CHEBI:33384"/>
        <dbReference type="ChEBI" id="CHEBI:78442"/>
        <dbReference type="ChEBI" id="CHEBI:78533"/>
        <dbReference type="ChEBI" id="CHEBI:456215"/>
        <dbReference type="EC" id="6.1.1.11"/>
    </reaction>
</comment>
<feature type="domain" description="Aminoacyl-transfer RNA synthetases class-II family profile" evidence="17">
    <location>
        <begin position="135"/>
        <end position="409"/>
    </location>
</feature>
<evidence type="ECO:0000256" key="10">
    <source>
        <dbReference type="ARBA" id="ARBA00023146"/>
    </source>
</evidence>
<dbReference type="PIRSF" id="PIRSF001529">
    <property type="entry name" value="Ser-tRNA-synth_IIa"/>
    <property type="match status" value="1"/>
</dbReference>
<evidence type="ECO:0000256" key="1">
    <source>
        <dbReference type="ARBA" id="ARBA00004496"/>
    </source>
</evidence>
<dbReference type="SUPFAM" id="SSF46589">
    <property type="entry name" value="tRNA-binding arm"/>
    <property type="match status" value="1"/>
</dbReference>
<dbReference type="GO" id="GO:0006434">
    <property type="term" value="P:seryl-tRNA aminoacylation"/>
    <property type="evidence" value="ECO:0007669"/>
    <property type="project" value="InterPro"/>
</dbReference>
<dbReference type="InterPro" id="IPR010978">
    <property type="entry name" value="tRNA-bd_arm"/>
</dbReference>
<comment type="catalytic activity">
    <reaction evidence="15">
        <text>tRNA(Ser) + L-serine + ATP = L-seryl-tRNA(Ser) + AMP + diphosphate + H(+)</text>
        <dbReference type="Rhea" id="RHEA:12292"/>
        <dbReference type="Rhea" id="RHEA-COMP:9669"/>
        <dbReference type="Rhea" id="RHEA-COMP:9703"/>
        <dbReference type="ChEBI" id="CHEBI:15378"/>
        <dbReference type="ChEBI" id="CHEBI:30616"/>
        <dbReference type="ChEBI" id="CHEBI:33019"/>
        <dbReference type="ChEBI" id="CHEBI:33384"/>
        <dbReference type="ChEBI" id="CHEBI:78442"/>
        <dbReference type="ChEBI" id="CHEBI:78533"/>
        <dbReference type="ChEBI" id="CHEBI:456215"/>
        <dbReference type="EC" id="6.1.1.11"/>
    </reaction>
</comment>
<dbReference type="InterPro" id="IPR033729">
    <property type="entry name" value="SerRS_core"/>
</dbReference>
<gene>
    <name evidence="18" type="ORF">METZ01_LOCUS57037</name>
</gene>
<keyword evidence="9" id="KW-0648">Protein biosynthesis</keyword>
<dbReference type="PROSITE" id="PS50862">
    <property type="entry name" value="AA_TRNA_LIGASE_II"/>
    <property type="match status" value="1"/>
</dbReference>
<organism evidence="18">
    <name type="scientific">marine metagenome</name>
    <dbReference type="NCBI Taxonomy" id="408172"/>
    <lineage>
        <taxon>unclassified sequences</taxon>
        <taxon>metagenomes</taxon>
        <taxon>ecological metagenomes</taxon>
    </lineage>
</organism>
<evidence type="ECO:0000256" key="15">
    <source>
        <dbReference type="ARBA" id="ARBA00048823"/>
    </source>
</evidence>
<dbReference type="Pfam" id="PF02403">
    <property type="entry name" value="Seryl_tRNA_N"/>
    <property type="match status" value="1"/>
</dbReference>
<evidence type="ECO:0000256" key="4">
    <source>
        <dbReference type="ARBA" id="ARBA00012840"/>
    </source>
</evidence>
<dbReference type="InterPro" id="IPR006195">
    <property type="entry name" value="aa-tRNA-synth_II"/>
</dbReference>
<keyword evidence="8" id="KW-0067">ATP-binding</keyword>
<proteinExistence type="inferred from homology"/>
<protein>
    <recommendedName>
        <fullName evidence="13">Serine--tRNA ligase</fullName>
        <ecNumber evidence="4">6.1.1.11</ecNumber>
    </recommendedName>
    <alternativeName>
        <fullName evidence="11">Seryl-tRNA synthetase</fullName>
    </alternativeName>
    <alternativeName>
        <fullName evidence="12">Seryl-tRNA(Ser/Sec) synthetase</fullName>
    </alternativeName>
</protein>
<evidence type="ECO:0000256" key="6">
    <source>
        <dbReference type="ARBA" id="ARBA00022598"/>
    </source>
</evidence>
<keyword evidence="16" id="KW-0175">Coiled coil</keyword>
<evidence type="ECO:0000259" key="17">
    <source>
        <dbReference type="PROSITE" id="PS50862"/>
    </source>
</evidence>
<dbReference type="CDD" id="cd00770">
    <property type="entry name" value="SerRS_core"/>
    <property type="match status" value="1"/>
</dbReference>
<dbReference type="PANTHER" id="PTHR43697">
    <property type="entry name" value="SERYL-TRNA SYNTHETASE"/>
    <property type="match status" value="1"/>
</dbReference>
<keyword evidence="6" id="KW-0436">Ligase</keyword>
<dbReference type="PANTHER" id="PTHR43697:SF1">
    <property type="entry name" value="SERINE--TRNA LIGASE"/>
    <property type="match status" value="1"/>
</dbReference>
<comment type="similarity">
    <text evidence="3">Belongs to the class-II aminoacyl-tRNA synthetase family. Type-1 seryl-tRNA synthetase subfamily.</text>
</comment>
<dbReference type="InterPro" id="IPR002314">
    <property type="entry name" value="aa-tRNA-synt_IIb"/>
</dbReference>
<reference evidence="18" key="1">
    <citation type="submission" date="2018-05" db="EMBL/GenBank/DDBJ databases">
        <authorList>
            <person name="Lanie J.A."/>
            <person name="Ng W.-L."/>
            <person name="Kazmierczak K.M."/>
            <person name="Andrzejewski T.M."/>
            <person name="Davidsen T.M."/>
            <person name="Wayne K.J."/>
            <person name="Tettelin H."/>
            <person name="Glass J.I."/>
            <person name="Rusch D."/>
            <person name="Podicherti R."/>
            <person name="Tsui H.-C.T."/>
            <person name="Winkler M.E."/>
        </authorList>
    </citation>
    <scope>NUCLEOTIDE SEQUENCE</scope>
</reference>
<evidence type="ECO:0000256" key="13">
    <source>
        <dbReference type="ARBA" id="ARBA00039158"/>
    </source>
</evidence>
<evidence type="ECO:0000256" key="8">
    <source>
        <dbReference type="ARBA" id="ARBA00022840"/>
    </source>
</evidence>
<comment type="subcellular location">
    <subcellularLocation>
        <location evidence="1">Cytoplasm</location>
    </subcellularLocation>
</comment>
<dbReference type="Gene3D" id="1.10.287.40">
    <property type="entry name" value="Serine-tRNA synthetase, tRNA binding domain"/>
    <property type="match status" value="1"/>
</dbReference>
<dbReference type="InterPro" id="IPR015866">
    <property type="entry name" value="Ser-tRNA-synth_1_N"/>
</dbReference>